<dbReference type="PROSITE" id="PS51192">
    <property type="entry name" value="HELICASE_ATP_BIND_1"/>
    <property type="match status" value="1"/>
</dbReference>
<gene>
    <name evidence="8" type="ORF">MCYG_03580</name>
</gene>
<accession>C5FM39</accession>
<dbReference type="SMART" id="SM00490">
    <property type="entry name" value="HELICc"/>
    <property type="match status" value="1"/>
</dbReference>
<dbReference type="AlphaFoldDB" id="C5FM39"/>
<dbReference type="PANTHER" id="PTHR45626:SF17">
    <property type="entry name" value="HELICASE-LIKE TRANSCRIPTION FACTOR"/>
    <property type="match status" value="1"/>
</dbReference>
<dbReference type="CDD" id="cd18008">
    <property type="entry name" value="DEXDc_SHPRH-like"/>
    <property type="match status" value="1"/>
</dbReference>
<keyword evidence="4" id="KW-0067">ATP-binding</keyword>
<dbReference type="InterPro" id="IPR000330">
    <property type="entry name" value="SNF2_N"/>
</dbReference>
<dbReference type="GO" id="GO:0005524">
    <property type="term" value="F:ATP binding"/>
    <property type="evidence" value="ECO:0007669"/>
    <property type="project" value="UniProtKB-KW"/>
</dbReference>
<feature type="compositionally biased region" description="Basic residues" evidence="5">
    <location>
        <begin position="282"/>
        <end position="291"/>
    </location>
</feature>
<evidence type="ECO:0000256" key="2">
    <source>
        <dbReference type="ARBA" id="ARBA00022801"/>
    </source>
</evidence>
<dbReference type="PANTHER" id="PTHR45626">
    <property type="entry name" value="TRANSCRIPTION TERMINATION FACTOR 2-RELATED"/>
    <property type="match status" value="1"/>
</dbReference>
<dbReference type="SUPFAM" id="SSF52540">
    <property type="entry name" value="P-loop containing nucleoside triphosphate hydrolases"/>
    <property type="match status" value="2"/>
</dbReference>
<evidence type="ECO:0000256" key="1">
    <source>
        <dbReference type="ARBA" id="ARBA00022741"/>
    </source>
</evidence>
<evidence type="ECO:0000256" key="5">
    <source>
        <dbReference type="SAM" id="MobiDB-lite"/>
    </source>
</evidence>
<sequence length="1049" mass="118300">MDTFNVQPTNTSYTEDISLNEYMQILAPLLEFNTTYIPEGPSRTEDGFPLVEPSGNIDLQFMQGHINTTPNSSDSLGQNDAIDPQNENAELPGLDNPRDICFDIESNMSNDGPDEDGLEYQRAKIAFEAEENPTLESQIRFKKAQEKEHLRTTRIRLREALSQSENDISHPYSHSEAIENPGIQASEDIEEQNTGQEGTFDLFCSDDEAAPIQDLANHSIFNNEAILSVCTKEDAPKPKKVAKAKSGTRQDELSKKWGEASNDKIKKAKQKRGNTGVQKSKIGSKPKKRESKNKEPTRLNFDSLFTSNLFSNAKRNTQKKAIPGFSAGDKSKALREIIGSIPTDEEIDMRSLSEHKKAIMDSILKFTKRPRADHEGGWRHPNMKTSLFHYQRDRENASTAPRGGFLCDEMGFGKTIQAIANMVDGKALLDRREPAITLIVAPTHLVSHWQQELMKHIKPGELGYIFPYHGAGKPNLDLIIHSGGDRNIGVIITTYGEVRSSCNFPVPQFSSKDDQKSWRLANCEAHEIKNHTSKISQAVRLLSAKFRWVITGTPIHNYVKEFYPYFNFLQVPGLENHDIFHDKIVQNDVDHRRLLNCLRAYMLRRTHAETLFGRPILKLPGIDENTIVVKFSLVERALYRKIISGFLDKNLHSMRTVEGISNYLTLLLMLRMFTSHLLIPHSAIRPFLTPQFMLEMHPEVENSAQLEDVEMYNSLKTIFEDPIPSSDPQIKEPQHTDLLTMFKSVANSPSARPDVMNCIVCERKPREAFILSCMHICCSNCLPKLSQPVEEQFMCLCGSIIRFKSCFDVQSLCRSKAGSKGKGAKPRDINGREEGCIDWASSVGHMVPGAKLRAVRSFISQWLQDSPGTKITIFTQFIGMMSILCSLCETEGWGYTTLSGKLSHATRHANIKRFREEEKINILISSLKAGGVGLDLTMATKCILLDLWWNEAIEQQAFCRLFRIGQKKDVEIIRICVDNTVDDRIQLLQSTKSAHIEEVMGSKVFAQRDSLSAILELFGTAEDKNTDEGYRFLSDEITPMSVDEISSNA</sequence>
<feature type="domain" description="Helicase ATP-binding" evidence="6">
    <location>
        <begin position="395"/>
        <end position="572"/>
    </location>
</feature>
<dbReference type="InterPro" id="IPR038718">
    <property type="entry name" value="SNF2-like_sf"/>
</dbReference>
<dbReference type="InterPro" id="IPR027417">
    <property type="entry name" value="P-loop_NTPase"/>
</dbReference>
<keyword evidence="2" id="KW-0378">Hydrolase</keyword>
<evidence type="ECO:0000313" key="8">
    <source>
        <dbReference type="EMBL" id="EEQ30761.1"/>
    </source>
</evidence>
<evidence type="ECO:0000256" key="4">
    <source>
        <dbReference type="ARBA" id="ARBA00022840"/>
    </source>
</evidence>
<dbReference type="eggNOG" id="KOG1001">
    <property type="taxonomic scope" value="Eukaryota"/>
</dbReference>
<evidence type="ECO:0000259" key="7">
    <source>
        <dbReference type="PROSITE" id="PS51194"/>
    </source>
</evidence>
<reference evidence="9" key="1">
    <citation type="journal article" date="2012" name="MBio">
        <title>Comparative genome analysis of Trichophyton rubrum and related dermatophytes reveals candidate genes involved in infection.</title>
        <authorList>
            <person name="Martinez D.A."/>
            <person name="Oliver B.G."/>
            <person name="Graeser Y."/>
            <person name="Goldberg J.M."/>
            <person name="Li W."/>
            <person name="Martinez-Rossi N.M."/>
            <person name="Monod M."/>
            <person name="Shelest E."/>
            <person name="Barton R.C."/>
            <person name="Birch E."/>
            <person name="Brakhage A.A."/>
            <person name="Chen Z."/>
            <person name="Gurr S.J."/>
            <person name="Heiman D."/>
            <person name="Heitman J."/>
            <person name="Kosti I."/>
            <person name="Rossi A."/>
            <person name="Saif S."/>
            <person name="Samalova M."/>
            <person name="Saunders C.W."/>
            <person name="Shea T."/>
            <person name="Summerbell R.C."/>
            <person name="Xu J."/>
            <person name="Young S."/>
            <person name="Zeng Q."/>
            <person name="Birren B.W."/>
            <person name="Cuomo C.A."/>
            <person name="White T.C."/>
        </authorList>
    </citation>
    <scope>NUCLEOTIDE SEQUENCE [LARGE SCALE GENOMIC DNA]</scope>
    <source>
        <strain evidence="9">ATCC MYA-4605 / CBS 113480</strain>
    </source>
</reference>
<dbReference type="STRING" id="554155.C5FM39"/>
<dbReference type="Pfam" id="PF00176">
    <property type="entry name" value="SNF2-rel_dom"/>
    <property type="match status" value="1"/>
</dbReference>
<dbReference type="HOGENOM" id="CLU_000315_3_3_1"/>
<dbReference type="GO" id="GO:0008094">
    <property type="term" value="F:ATP-dependent activity, acting on DNA"/>
    <property type="evidence" value="ECO:0007669"/>
    <property type="project" value="TreeGrafter"/>
</dbReference>
<feature type="region of interest" description="Disordered" evidence="5">
    <location>
        <begin position="235"/>
        <end position="298"/>
    </location>
</feature>
<name>C5FM39_ARTOC</name>
<evidence type="ECO:0000259" key="6">
    <source>
        <dbReference type="PROSITE" id="PS51192"/>
    </source>
</evidence>
<evidence type="ECO:0000313" key="9">
    <source>
        <dbReference type="Proteomes" id="UP000002035"/>
    </source>
</evidence>
<dbReference type="Proteomes" id="UP000002035">
    <property type="component" value="Unassembled WGS sequence"/>
</dbReference>
<keyword evidence="1" id="KW-0547">Nucleotide-binding</keyword>
<dbReference type="Gene3D" id="3.40.50.300">
    <property type="entry name" value="P-loop containing nucleotide triphosphate hydrolases"/>
    <property type="match status" value="1"/>
</dbReference>
<dbReference type="OMA" id="WNEAVQD"/>
<dbReference type="PROSITE" id="PS51194">
    <property type="entry name" value="HELICASE_CTER"/>
    <property type="match status" value="1"/>
</dbReference>
<dbReference type="InterPro" id="IPR014001">
    <property type="entry name" value="Helicase_ATP-bd"/>
</dbReference>
<organism evidence="8 9">
    <name type="scientific">Arthroderma otae (strain ATCC MYA-4605 / CBS 113480)</name>
    <name type="common">Microsporum canis</name>
    <dbReference type="NCBI Taxonomy" id="554155"/>
    <lineage>
        <taxon>Eukaryota</taxon>
        <taxon>Fungi</taxon>
        <taxon>Dikarya</taxon>
        <taxon>Ascomycota</taxon>
        <taxon>Pezizomycotina</taxon>
        <taxon>Eurotiomycetes</taxon>
        <taxon>Eurotiomycetidae</taxon>
        <taxon>Onygenales</taxon>
        <taxon>Arthrodermataceae</taxon>
        <taxon>Microsporum</taxon>
    </lineage>
</organism>
<feature type="compositionally biased region" description="Basic and acidic residues" evidence="5">
    <location>
        <begin position="248"/>
        <end position="265"/>
    </location>
</feature>
<evidence type="ECO:0000256" key="3">
    <source>
        <dbReference type="ARBA" id="ARBA00022806"/>
    </source>
</evidence>
<evidence type="ECO:0008006" key="10">
    <source>
        <dbReference type="Google" id="ProtNLM"/>
    </source>
</evidence>
<dbReference type="RefSeq" id="XP_002848074.1">
    <property type="nucleotide sequence ID" value="XM_002848028.1"/>
</dbReference>
<protein>
    <recommendedName>
        <fullName evidence="10">DNA repair protein RAD5</fullName>
    </recommendedName>
</protein>
<dbReference type="GO" id="GO:0004386">
    <property type="term" value="F:helicase activity"/>
    <property type="evidence" value="ECO:0007669"/>
    <property type="project" value="UniProtKB-KW"/>
</dbReference>
<dbReference type="SMART" id="SM00487">
    <property type="entry name" value="DEXDc"/>
    <property type="match status" value="1"/>
</dbReference>
<dbReference type="CDD" id="cd18793">
    <property type="entry name" value="SF2_C_SNF"/>
    <property type="match status" value="1"/>
</dbReference>
<dbReference type="VEuPathDB" id="FungiDB:MCYG_03580"/>
<feature type="domain" description="Helicase C-terminal" evidence="7">
    <location>
        <begin position="854"/>
        <end position="1012"/>
    </location>
</feature>
<dbReference type="InterPro" id="IPR001650">
    <property type="entry name" value="Helicase_C-like"/>
</dbReference>
<dbReference type="GeneID" id="9229396"/>
<dbReference type="Pfam" id="PF00271">
    <property type="entry name" value="Helicase_C"/>
    <property type="match status" value="1"/>
</dbReference>
<dbReference type="GO" id="GO:0016787">
    <property type="term" value="F:hydrolase activity"/>
    <property type="evidence" value="ECO:0007669"/>
    <property type="project" value="UniProtKB-KW"/>
</dbReference>
<dbReference type="OrthoDB" id="4186710at2759"/>
<dbReference type="InterPro" id="IPR050628">
    <property type="entry name" value="SNF2_RAD54_helicase_TF"/>
</dbReference>
<proteinExistence type="predicted"/>
<keyword evidence="9" id="KW-1185">Reference proteome</keyword>
<dbReference type="Gene3D" id="3.40.50.10810">
    <property type="entry name" value="Tandem AAA-ATPase domain"/>
    <property type="match status" value="1"/>
</dbReference>
<dbReference type="GO" id="GO:0006281">
    <property type="term" value="P:DNA repair"/>
    <property type="evidence" value="ECO:0007669"/>
    <property type="project" value="TreeGrafter"/>
</dbReference>
<dbReference type="InterPro" id="IPR049730">
    <property type="entry name" value="SNF2/RAD54-like_C"/>
</dbReference>
<keyword evidence="3" id="KW-0347">Helicase</keyword>
<dbReference type="EMBL" id="DS995703">
    <property type="protein sequence ID" value="EEQ30761.1"/>
    <property type="molecule type" value="Genomic_DNA"/>
</dbReference>
<dbReference type="GO" id="GO:0005634">
    <property type="term" value="C:nucleus"/>
    <property type="evidence" value="ECO:0007669"/>
    <property type="project" value="TreeGrafter"/>
</dbReference>